<keyword evidence="3" id="KW-1185">Reference proteome</keyword>
<dbReference type="InterPro" id="IPR015074">
    <property type="entry name" value="DUF1867"/>
</dbReference>
<dbReference type="Gene3D" id="3.40.1380.20">
    <property type="entry name" value="Pyruvate kinase, C-terminal domain"/>
    <property type="match status" value="1"/>
</dbReference>
<feature type="domain" description="Pyruvate kinase C-terminal" evidence="1">
    <location>
        <begin position="15"/>
        <end position="160"/>
    </location>
</feature>
<evidence type="ECO:0000313" key="2">
    <source>
        <dbReference type="EMBL" id="BCS98750.1"/>
    </source>
</evidence>
<accession>A0ABM7PNW7</accession>
<dbReference type="RefSeq" id="WP_236890125.1">
    <property type="nucleotide sequence ID" value="NZ_AP024488.1"/>
</dbReference>
<dbReference type="Proteomes" id="UP001320148">
    <property type="component" value="Chromosome"/>
</dbReference>
<dbReference type="EMBL" id="AP024488">
    <property type="protein sequence ID" value="BCS98750.1"/>
    <property type="molecule type" value="Genomic_DNA"/>
</dbReference>
<dbReference type="InterPro" id="IPR015795">
    <property type="entry name" value="Pyrv_Knase_C"/>
</dbReference>
<protein>
    <recommendedName>
        <fullName evidence="1">Pyruvate kinase C-terminal domain-containing protein</fullName>
    </recommendedName>
</protein>
<dbReference type="SUPFAM" id="SSF52935">
    <property type="entry name" value="PK C-terminal domain-like"/>
    <property type="match status" value="1"/>
</dbReference>
<sequence>MILFEKPGKTNTDDVLKCVKENGEALGIKTCVLATTKGFTAERAAEILDGFNIVAVTHFTGLKEPNFQELPDETREQLEASGVKVLTSSHSFYGIGRAVRLRFNTYQVDEVIAETLKLFGVGVKVAVEVSLMAADAGLIKTGEEVLCVGGTGKGADTAVILRAVNTGDFFNLKIREILCKPSL</sequence>
<proteinExistence type="predicted"/>
<organism evidence="2 3">
    <name type="scientific">Desulfoluna limicola</name>
    <dbReference type="NCBI Taxonomy" id="2810562"/>
    <lineage>
        <taxon>Bacteria</taxon>
        <taxon>Pseudomonadati</taxon>
        <taxon>Thermodesulfobacteriota</taxon>
        <taxon>Desulfobacteria</taxon>
        <taxon>Desulfobacterales</taxon>
        <taxon>Desulfolunaceae</taxon>
        <taxon>Desulfoluna</taxon>
    </lineage>
</organism>
<name>A0ABM7PNW7_9BACT</name>
<dbReference type="InterPro" id="IPR036918">
    <property type="entry name" value="Pyrv_Knase_C_sf"/>
</dbReference>
<reference evidence="2 3" key="1">
    <citation type="submission" date="2021-02" db="EMBL/GenBank/DDBJ databases">
        <title>Complete genome of Desulfoluna sp. strain ASN36.</title>
        <authorList>
            <person name="Takahashi A."/>
            <person name="Kojima H."/>
            <person name="Fukui M."/>
        </authorList>
    </citation>
    <scope>NUCLEOTIDE SEQUENCE [LARGE SCALE GENOMIC DNA]</scope>
    <source>
        <strain evidence="2 3">ASN36</strain>
    </source>
</reference>
<evidence type="ECO:0000313" key="3">
    <source>
        <dbReference type="Proteomes" id="UP001320148"/>
    </source>
</evidence>
<gene>
    <name evidence="2" type="ORF">DSLASN_43820</name>
</gene>
<dbReference type="PIRSF" id="PIRSF016138">
    <property type="entry name" value="UCP016138"/>
    <property type="match status" value="1"/>
</dbReference>
<dbReference type="Pfam" id="PF02887">
    <property type="entry name" value="PK_C"/>
    <property type="match status" value="1"/>
</dbReference>
<evidence type="ECO:0000259" key="1">
    <source>
        <dbReference type="Pfam" id="PF02887"/>
    </source>
</evidence>